<evidence type="ECO:0000256" key="13">
    <source>
        <dbReference type="SAM" id="MobiDB-lite"/>
    </source>
</evidence>
<dbReference type="SUPFAM" id="SSF51998">
    <property type="entry name" value="PFL-like glycyl radical enzymes"/>
    <property type="match status" value="1"/>
</dbReference>
<evidence type="ECO:0000256" key="6">
    <source>
        <dbReference type="ARBA" id="ARBA00023002"/>
    </source>
</evidence>
<evidence type="ECO:0000313" key="15">
    <source>
        <dbReference type="EMBL" id="KXA91104.1"/>
    </source>
</evidence>
<protein>
    <recommendedName>
        <fullName evidence="12">Vitamin B12-dependent ribonucleotide reductase</fullName>
        <ecNumber evidence="12">1.17.4.1</ecNumber>
    </recommendedName>
</protein>
<comment type="function">
    <text evidence="12">Catalyzes the reduction of ribonucleotides to deoxyribonucleotides. May function to provide a pool of deoxyribonucleotide precursors for DNA repair during oxygen limitation and/or for immediate growth after restoration of oxygen.</text>
</comment>
<dbReference type="PANTHER" id="PTHR43371:SF1">
    <property type="entry name" value="RIBONUCLEOSIDE-DIPHOSPHATE REDUCTASE"/>
    <property type="match status" value="1"/>
</dbReference>
<dbReference type="AlphaFoldDB" id="A0A133UAA1"/>
<dbReference type="EMBL" id="LHXJ01000021">
    <property type="protein sequence ID" value="KXA91104.1"/>
    <property type="molecule type" value="Genomic_DNA"/>
</dbReference>
<evidence type="ECO:0000256" key="3">
    <source>
        <dbReference type="ARBA" id="ARBA00022628"/>
    </source>
</evidence>
<keyword evidence="5 11" id="KW-0067">ATP-binding</keyword>
<accession>A0A133UAA1</accession>
<keyword evidence="16" id="KW-1185">Reference proteome</keyword>
<dbReference type="Pfam" id="PF02867">
    <property type="entry name" value="Ribonuc_red_lgC"/>
    <property type="match status" value="2"/>
</dbReference>
<dbReference type="Pfam" id="PF00317">
    <property type="entry name" value="Ribonuc_red_lgN"/>
    <property type="match status" value="1"/>
</dbReference>
<dbReference type="InterPro" id="IPR013509">
    <property type="entry name" value="RNR_lsu_N"/>
</dbReference>
<dbReference type="PRINTS" id="PR01183">
    <property type="entry name" value="RIBORDTASEM1"/>
</dbReference>
<evidence type="ECO:0000256" key="7">
    <source>
        <dbReference type="ARBA" id="ARBA00023116"/>
    </source>
</evidence>
<keyword evidence="12" id="KW-0237">DNA synthesis</keyword>
<dbReference type="PROSITE" id="PS51161">
    <property type="entry name" value="ATP_CONE"/>
    <property type="match status" value="1"/>
</dbReference>
<dbReference type="InterPro" id="IPR000788">
    <property type="entry name" value="RNR_lg_C"/>
</dbReference>
<evidence type="ECO:0000256" key="12">
    <source>
        <dbReference type="RuleBase" id="RU364064"/>
    </source>
</evidence>
<dbReference type="SUPFAM" id="SSF48168">
    <property type="entry name" value="R1 subunit of ribonucleotide reductase, N-terminal domain"/>
    <property type="match status" value="1"/>
</dbReference>
<keyword evidence="7" id="KW-0215">Deoxyribonucleotide synthesis</keyword>
<evidence type="ECO:0000256" key="8">
    <source>
        <dbReference type="ARBA" id="ARBA00023157"/>
    </source>
</evidence>
<dbReference type="InterPro" id="IPR005144">
    <property type="entry name" value="ATP-cone_dom"/>
</dbReference>
<dbReference type="GO" id="GO:0005524">
    <property type="term" value="F:ATP binding"/>
    <property type="evidence" value="ECO:0007669"/>
    <property type="project" value="UniProtKB-UniRule"/>
</dbReference>
<feature type="region of interest" description="Disordered" evidence="13">
    <location>
        <begin position="673"/>
        <end position="700"/>
    </location>
</feature>
<evidence type="ECO:0000256" key="4">
    <source>
        <dbReference type="ARBA" id="ARBA00022741"/>
    </source>
</evidence>
<dbReference type="GO" id="GO:0009263">
    <property type="term" value="P:deoxyribonucleotide biosynthetic process"/>
    <property type="evidence" value="ECO:0007669"/>
    <property type="project" value="UniProtKB-KW"/>
</dbReference>
<evidence type="ECO:0000256" key="5">
    <source>
        <dbReference type="ARBA" id="ARBA00022840"/>
    </source>
</evidence>
<keyword evidence="3 12" id="KW-0846">Cobalamin</keyword>
<name>A0A133UAA1_9EURY</name>
<dbReference type="EC" id="1.17.4.1" evidence="12"/>
<dbReference type="FunFam" id="3.20.70.20:FF:000018">
    <property type="entry name" value="Vitamin B12-dependent ribonucleotide reductase"/>
    <property type="match status" value="1"/>
</dbReference>
<comment type="cofactor">
    <cofactor evidence="1 12">
        <name>adenosylcob(III)alamin</name>
        <dbReference type="ChEBI" id="CHEBI:18408"/>
    </cofactor>
</comment>
<sequence length="700" mass="78447">MNKITKVRKRDGTTVKFNQDRITSAIHRALLAVKGEDGKKAADLSNKVVSTLQKRYEGETPSVEDVQDIVVEVLRTESYEEVAKEYMDYREKKAELREMKEKFGLEKKPKLTANSLEVLKKRYLLKNENGEIIESPSEMFERVAKGISSVDESYGEDSDESFTKFMRVMSRLEFLPNSPTLFNTNAPLRQLSACFVLPVEDSLESIFIAVKDTALIEQTGGGVGFNFSKLRPRGDIVKSTKGVASGPVSFMRVFDTVTDVIKAGGKRRGAMMGVLRVDHPDIEEFITAKSEEGPLSNFNISVGVTDAFLEAVEKEGKYELINSRTGKVTGEKEAEEIWEKIHENAWKSGDPGVLFLDEINRNNPTPEVEKIEATNPCGEVPLLPNEACNLGSVNLSQMVKEENGTTEIDWNRLERVVKIAVHFLDNVIDANEHPKPEIERLVKANRKIGLGVMGWAELLLKLKIPYDSEEAVELSEKLMKFMSEKAREKSVELGKKRGSFPNFEKSIWSEDYEAMRNATVTSIAPTGSLSIIAGCSSGIEPIFSLAFIRNVLEGERLFEVNPVFEEVAKERKFYSGDLIEKIARGKTIQGMEEIPEDIKEVFVTAMEIDPKWHVKMQAAFQKYVDNAVSKTINLPKDAEVEEVRKIYEMAWELDCKGITVYRYGSKSDQVLQKSEEESEFTSAEPEYAGGGPTGVCPLCG</sequence>
<dbReference type="Proteomes" id="UP000070163">
    <property type="component" value="Unassembled WGS sequence"/>
</dbReference>
<dbReference type="NCBIfam" id="TIGR02504">
    <property type="entry name" value="NrdJ_Z"/>
    <property type="match status" value="1"/>
</dbReference>
<dbReference type="CDD" id="cd02888">
    <property type="entry name" value="RNR_II_dimer"/>
    <property type="match status" value="1"/>
</dbReference>
<dbReference type="Pfam" id="PF03477">
    <property type="entry name" value="ATP-cone"/>
    <property type="match status" value="1"/>
</dbReference>
<evidence type="ECO:0000256" key="11">
    <source>
        <dbReference type="PROSITE-ProRule" id="PRU00492"/>
    </source>
</evidence>
<comment type="caution">
    <text evidence="15">The sequence shown here is derived from an EMBL/GenBank/DDBJ whole genome shotgun (WGS) entry which is preliminary data.</text>
</comment>
<dbReference type="InterPro" id="IPR008926">
    <property type="entry name" value="RNR_R1-su_N"/>
</dbReference>
<keyword evidence="9 12" id="KW-0170">Cobalt</keyword>
<reference evidence="15 16" key="1">
    <citation type="journal article" date="2016" name="Sci. Rep.">
        <title>Metabolic traits of an uncultured archaeal lineage -MSBL1- from brine pools of the Red Sea.</title>
        <authorList>
            <person name="Mwirichia R."/>
            <person name="Alam I."/>
            <person name="Rashid M."/>
            <person name="Vinu M."/>
            <person name="Ba-Alawi W."/>
            <person name="Anthony Kamau A."/>
            <person name="Kamanda Ngugi D."/>
            <person name="Goker M."/>
            <person name="Klenk H.P."/>
            <person name="Bajic V."/>
            <person name="Stingl U."/>
        </authorList>
    </citation>
    <scope>NUCLEOTIDE SEQUENCE [LARGE SCALE GENOMIC DNA]</scope>
    <source>
        <strain evidence="15">SCGC-AAA259A05</strain>
    </source>
</reference>
<feature type="domain" description="ATP-cone" evidence="14">
    <location>
        <begin position="5"/>
        <end position="97"/>
    </location>
</feature>
<dbReference type="GO" id="GO:0031419">
    <property type="term" value="F:cobalamin binding"/>
    <property type="evidence" value="ECO:0007669"/>
    <property type="project" value="UniProtKB-KW"/>
</dbReference>
<dbReference type="InterPro" id="IPR050862">
    <property type="entry name" value="RdRp_reductase_class-2"/>
</dbReference>
<gene>
    <name evidence="15" type="ORF">AKJ57_02465</name>
</gene>
<dbReference type="PANTHER" id="PTHR43371">
    <property type="entry name" value="VITAMIN B12-DEPENDENT RIBONUCLEOTIDE REDUCTASE"/>
    <property type="match status" value="1"/>
</dbReference>
<evidence type="ECO:0000259" key="14">
    <source>
        <dbReference type="PROSITE" id="PS51161"/>
    </source>
</evidence>
<dbReference type="PATRIC" id="fig|1698259.3.peg.615"/>
<comment type="similarity">
    <text evidence="2 12">Belongs to the ribonucleoside diphosphate reductase class-2 family.</text>
</comment>
<dbReference type="GO" id="GO:0004748">
    <property type="term" value="F:ribonucleoside-diphosphate reductase activity, thioredoxin disulfide as acceptor"/>
    <property type="evidence" value="ECO:0007669"/>
    <property type="project" value="UniProtKB-EC"/>
</dbReference>
<dbReference type="InterPro" id="IPR013344">
    <property type="entry name" value="RNR_NrdJ/NrdZ"/>
</dbReference>
<evidence type="ECO:0000313" key="16">
    <source>
        <dbReference type="Proteomes" id="UP000070163"/>
    </source>
</evidence>
<comment type="catalytic activity">
    <reaction evidence="10 12">
        <text>a 2'-deoxyribonucleoside 5'-diphosphate + [thioredoxin]-disulfide + H2O = a ribonucleoside 5'-diphosphate + [thioredoxin]-dithiol</text>
        <dbReference type="Rhea" id="RHEA:23252"/>
        <dbReference type="Rhea" id="RHEA-COMP:10698"/>
        <dbReference type="Rhea" id="RHEA-COMP:10700"/>
        <dbReference type="ChEBI" id="CHEBI:15377"/>
        <dbReference type="ChEBI" id="CHEBI:29950"/>
        <dbReference type="ChEBI" id="CHEBI:50058"/>
        <dbReference type="ChEBI" id="CHEBI:57930"/>
        <dbReference type="ChEBI" id="CHEBI:73316"/>
        <dbReference type="EC" id="1.17.4.1"/>
    </reaction>
</comment>
<dbReference type="Gene3D" id="3.20.70.20">
    <property type="match status" value="1"/>
</dbReference>
<dbReference type="GO" id="GO:0071897">
    <property type="term" value="P:DNA biosynthetic process"/>
    <property type="evidence" value="ECO:0007669"/>
    <property type="project" value="UniProtKB-KW"/>
</dbReference>
<evidence type="ECO:0000256" key="10">
    <source>
        <dbReference type="ARBA" id="ARBA00047754"/>
    </source>
</evidence>
<dbReference type="UniPathway" id="UPA00326"/>
<keyword evidence="4 11" id="KW-0547">Nucleotide-binding</keyword>
<keyword evidence="8" id="KW-1015">Disulfide bond</keyword>
<proteinExistence type="inferred from homology"/>
<organism evidence="15 16">
    <name type="scientific">candidate division MSBL1 archaeon SCGC-AAA259A05</name>
    <dbReference type="NCBI Taxonomy" id="1698259"/>
    <lineage>
        <taxon>Archaea</taxon>
        <taxon>Methanobacteriati</taxon>
        <taxon>Methanobacteriota</taxon>
        <taxon>candidate division MSBL1</taxon>
    </lineage>
</organism>
<evidence type="ECO:0000256" key="9">
    <source>
        <dbReference type="ARBA" id="ARBA00023285"/>
    </source>
</evidence>
<evidence type="ECO:0000256" key="2">
    <source>
        <dbReference type="ARBA" id="ARBA00007405"/>
    </source>
</evidence>
<keyword evidence="6 12" id="KW-0560">Oxidoreductase</keyword>
<evidence type="ECO:0000256" key="1">
    <source>
        <dbReference type="ARBA" id="ARBA00001922"/>
    </source>
</evidence>